<dbReference type="InterPro" id="IPR008969">
    <property type="entry name" value="CarboxyPept-like_regulatory"/>
</dbReference>
<evidence type="ECO:0000313" key="3">
    <source>
        <dbReference type="Proteomes" id="UP000806522"/>
    </source>
</evidence>
<name>A0A9D5P3C7_XYLRU</name>
<dbReference type="SUPFAM" id="SSF49464">
    <property type="entry name" value="Carboxypeptidase regulatory domain-like"/>
    <property type="match status" value="1"/>
</dbReference>
<dbReference type="Proteomes" id="UP000806522">
    <property type="component" value="Unassembled WGS sequence"/>
</dbReference>
<keyword evidence="1" id="KW-0472">Membrane</keyword>
<gene>
    <name evidence="2" type="ORF">E7101_15145</name>
</gene>
<keyword evidence="1" id="KW-1133">Transmembrane helix</keyword>
<evidence type="ECO:0000256" key="1">
    <source>
        <dbReference type="SAM" id="Phobius"/>
    </source>
</evidence>
<dbReference type="EMBL" id="SUYC01000032">
    <property type="protein sequence ID" value="MBE6272256.1"/>
    <property type="molecule type" value="Genomic_DNA"/>
</dbReference>
<keyword evidence="1" id="KW-0812">Transmembrane</keyword>
<sequence>MPIFAPSIIYVDKKSQNKSDFFWLVLLSINIGNMRISSLVLVLYLLVNITVSAQVTVKGKITDQNGRGIEYVSITVDSLLAISDAEGNYEISVPNGHVSNMIFHHIAYRPYQLPYDVYKLGTQNVQLEENAYELSNVIVSNKALKEKSISHKGLKTPGDVSFKNIRNSIYEIGPVIDNNKDYMIKNLNFKVEECTYTSCTVRIIIYEINDKKFVPVQHRPIYIKFSDKSQFKEHTIGVNEEIILKKNHTYYIGVAVVSTNGKGIINFPAYLRSGYVRNLSSGKIKKFPATLGISMRGLVW</sequence>
<dbReference type="Pfam" id="PF13715">
    <property type="entry name" value="CarbopepD_reg_2"/>
    <property type="match status" value="1"/>
</dbReference>
<proteinExistence type="predicted"/>
<evidence type="ECO:0008006" key="4">
    <source>
        <dbReference type="Google" id="ProtNLM"/>
    </source>
</evidence>
<feature type="transmembrane region" description="Helical" evidence="1">
    <location>
        <begin position="21"/>
        <end position="47"/>
    </location>
</feature>
<evidence type="ECO:0000313" key="2">
    <source>
        <dbReference type="EMBL" id="MBE6272256.1"/>
    </source>
</evidence>
<organism evidence="2 3">
    <name type="scientific">Xylanibacter ruminicola</name>
    <name type="common">Prevotella ruminicola</name>
    <dbReference type="NCBI Taxonomy" id="839"/>
    <lineage>
        <taxon>Bacteria</taxon>
        <taxon>Pseudomonadati</taxon>
        <taxon>Bacteroidota</taxon>
        <taxon>Bacteroidia</taxon>
        <taxon>Bacteroidales</taxon>
        <taxon>Prevotellaceae</taxon>
        <taxon>Xylanibacter</taxon>
    </lineage>
</organism>
<dbReference type="AlphaFoldDB" id="A0A9D5P3C7"/>
<reference evidence="2" key="1">
    <citation type="submission" date="2019-04" db="EMBL/GenBank/DDBJ databases">
        <title>Evolution of Biomass-Degrading Anaerobic Consortia Revealed by Metagenomics.</title>
        <authorList>
            <person name="Peng X."/>
        </authorList>
    </citation>
    <scope>NUCLEOTIDE SEQUENCE</scope>
    <source>
        <strain evidence="2">SIG140</strain>
    </source>
</reference>
<dbReference type="Gene3D" id="2.60.40.1120">
    <property type="entry name" value="Carboxypeptidase-like, regulatory domain"/>
    <property type="match status" value="1"/>
</dbReference>
<comment type="caution">
    <text evidence="2">The sequence shown here is derived from an EMBL/GenBank/DDBJ whole genome shotgun (WGS) entry which is preliminary data.</text>
</comment>
<protein>
    <recommendedName>
        <fullName evidence="4">CarboxypepD_reg-like domain-containing protein</fullName>
    </recommendedName>
</protein>
<accession>A0A9D5P3C7</accession>